<dbReference type="InterPro" id="IPR033966">
    <property type="entry name" value="RuBisCO"/>
</dbReference>
<dbReference type="SUPFAM" id="SSF54966">
    <property type="entry name" value="RuBisCO, large subunit, small (N-terminal) domain"/>
    <property type="match status" value="1"/>
</dbReference>
<sequence length="381" mass="41938">MIEYDTDFHLSGERFKVIYRILEPPERAKEVAQLICIEQTIEFPIELTGERIKKSVVGQIEDLSHEPSSTIVTISYPVEVVGQELTQFLNVILGNCSLFPNVKIVDLHLCDTLKNIFTGPRYGIDGLRKLLEVYDRPLLATAIKPLSLSADQLADMAYKLALGGIDIIKDDHGLADQPFAKFEERVVKVTRAIKKANRETGSRTLYAPNVTGSESVVLKRASLVKELDSGAILVAPALTGFSATITLSQQVSLPILSHPAFLGGYLSIVDHRVLFGKIQRILGADVCIFPNYGGRFTFSKSECAEIDKGLKEPFEPLRTVFPAPAGGMNIEKIGEMVEFYGKDVVLLIGGALHKIGPNLVENVKIFKEKALEASRTLSRIS</sequence>
<dbReference type="SFLD" id="SFLDS00014">
    <property type="entry name" value="RuBisCO"/>
    <property type="match status" value="1"/>
</dbReference>
<proteinExistence type="predicted"/>
<dbReference type="CDD" id="cd08210">
    <property type="entry name" value="RLP_RrRLP"/>
    <property type="match status" value="1"/>
</dbReference>
<evidence type="ECO:0000259" key="1">
    <source>
        <dbReference type="Pfam" id="PF00016"/>
    </source>
</evidence>
<gene>
    <name evidence="2" type="ORF">ENW55_04460</name>
</gene>
<organism evidence="2">
    <name type="scientific">Pseudothermotoga hypogea</name>
    <dbReference type="NCBI Taxonomy" id="57487"/>
    <lineage>
        <taxon>Bacteria</taxon>
        <taxon>Thermotogati</taxon>
        <taxon>Thermotogota</taxon>
        <taxon>Thermotogae</taxon>
        <taxon>Thermotogales</taxon>
        <taxon>Thermotogaceae</taxon>
        <taxon>Pseudothermotoga</taxon>
    </lineage>
</organism>
<dbReference type="GO" id="GO:0015977">
    <property type="term" value="P:carbon fixation"/>
    <property type="evidence" value="ECO:0007669"/>
    <property type="project" value="InterPro"/>
</dbReference>
<feature type="domain" description="Ribulose bisphosphate carboxylase large subunit C-terminal" evidence="1">
    <location>
        <begin position="123"/>
        <end position="267"/>
    </location>
</feature>
<dbReference type="AlphaFoldDB" id="A0A832I5B8"/>
<dbReference type="PANTHER" id="PTHR42704">
    <property type="entry name" value="RIBULOSE BISPHOSPHATE CARBOXYLASE"/>
    <property type="match status" value="1"/>
</dbReference>
<dbReference type="EMBL" id="DTKQ01000035">
    <property type="protein sequence ID" value="HGZ79218.1"/>
    <property type="molecule type" value="Genomic_DNA"/>
</dbReference>
<dbReference type="Gene3D" id="3.20.20.110">
    <property type="entry name" value="Ribulose bisphosphate carboxylase, large subunit, C-terminal domain"/>
    <property type="match status" value="1"/>
</dbReference>
<dbReference type="GO" id="GO:0016984">
    <property type="term" value="F:ribulose-bisphosphate carboxylase activity"/>
    <property type="evidence" value="ECO:0007669"/>
    <property type="project" value="InterPro"/>
</dbReference>
<accession>A0A832I5B8</accession>
<dbReference type="Pfam" id="PF00016">
    <property type="entry name" value="RuBisCO_large"/>
    <property type="match status" value="1"/>
</dbReference>
<dbReference type="GO" id="GO:0000287">
    <property type="term" value="F:magnesium ion binding"/>
    <property type="evidence" value="ECO:0007669"/>
    <property type="project" value="InterPro"/>
</dbReference>
<evidence type="ECO:0000313" key="2">
    <source>
        <dbReference type="EMBL" id="HGZ79218.1"/>
    </source>
</evidence>
<dbReference type="SUPFAM" id="SSF51649">
    <property type="entry name" value="RuBisCo, C-terminal domain"/>
    <property type="match status" value="1"/>
</dbReference>
<dbReference type="Gene3D" id="3.30.70.150">
    <property type="entry name" value="RuBisCO large subunit, N-terminal domain"/>
    <property type="match status" value="1"/>
</dbReference>
<protein>
    <submittedName>
        <fullName evidence="2">Ribulose 1,5-bisphosphate carboxylase large subunit</fullName>
    </submittedName>
</protein>
<dbReference type="SFLD" id="SFLDG00301">
    <property type="entry name" value="RuBisCO-like_proteins"/>
    <property type="match status" value="1"/>
</dbReference>
<dbReference type="InterPro" id="IPR036422">
    <property type="entry name" value="RuBisCO_lsu_N_sf"/>
</dbReference>
<comment type="caution">
    <text evidence="2">The sequence shown here is derived from an EMBL/GenBank/DDBJ whole genome shotgun (WGS) entry which is preliminary data.</text>
</comment>
<dbReference type="InterPro" id="IPR000685">
    <property type="entry name" value="RuBisCO_lsu_C"/>
</dbReference>
<dbReference type="InterPro" id="IPR036376">
    <property type="entry name" value="RuBisCO_lsu_C_sf"/>
</dbReference>
<reference evidence="2" key="1">
    <citation type="journal article" date="2020" name="mSystems">
        <title>Genome- and Community-Level Interaction Insights into Carbon Utilization and Element Cycling Functions of Hydrothermarchaeota in Hydrothermal Sediment.</title>
        <authorList>
            <person name="Zhou Z."/>
            <person name="Liu Y."/>
            <person name="Xu W."/>
            <person name="Pan J."/>
            <person name="Luo Z.H."/>
            <person name="Li M."/>
        </authorList>
    </citation>
    <scope>NUCLEOTIDE SEQUENCE [LARGE SCALE GENOMIC DNA]</scope>
    <source>
        <strain evidence="2">SpSt-86</strain>
    </source>
</reference>
<dbReference type="PANTHER" id="PTHR42704:SF17">
    <property type="entry name" value="RIBULOSE BISPHOSPHATE CARBOXYLASE LARGE CHAIN"/>
    <property type="match status" value="1"/>
</dbReference>
<name>A0A832I5B8_9THEM</name>